<evidence type="ECO:0000256" key="1">
    <source>
        <dbReference type="ARBA" id="ARBA00007118"/>
    </source>
</evidence>
<evidence type="ECO:0000259" key="3">
    <source>
        <dbReference type="Pfam" id="PF00881"/>
    </source>
</evidence>
<organism evidence="4">
    <name type="scientific">marine sediment metagenome</name>
    <dbReference type="NCBI Taxonomy" id="412755"/>
    <lineage>
        <taxon>unclassified sequences</taxon>
        <taxon>metagenomes</taxon>
        <taxon>ecological metagenomes</taxon>
    </lineage>
</organism>
<dbReference type="AlphaFoldDB" id="X1E8S1"/>
<proteinExistence type="inferred from homology"/>
<dbReference type="EMBL" id="BART01033024">
    <property type="protein sequence ID" value="GAH16785.1"/>
    <property type="molecule type" value="Genomic_DNA"/>
</dbReference>
<dbReference type="InterPro" id="IPR029479">
    <property type="entry name" value="Nitroreductase"/>
</dbReference>
<feature type="domain" description="Nitroreductase" evidence="3">
    <location>
        <begin position="7"/>
        <end position="59"/>
    </location>
</feature>
<dbReference type="PANTHER" id="PTHR43673">
    <property type="entry name" value="NAD(P)H NITROREDUCTASE YDGI-RELATED"/>
    <property type="match status" value="1"/>
</dbReference>
<evidence type="ECO:0000313" key="4">
    <source>
        <dbReference type="EMBL" id="GAH16785.1"/>
    </source>
</evidence>
<evidence type="ECO:0000256" key="2">
    <source>
        <dbReference type="ARBA" id="ARBA00023002"/>
    </source>
</evidence>
<keyword evidence="2" id="KW-0560">Oxidoreductase</keyword>
<dbReference type="GO" id="GO:0016491">
    <property type="term" value="F:oxidoreductase activity"/>
    <property type="evidence" value="ECO:0007669"/>
    <property type="project" value="UniProtKB-KW"/>
</dbReference>
<dbReference type="InterPro" id="IPR000415">
    <property type="entry name" value="Nitroreductase-like"/>
</dbReference>
<comment type="similarity">
    <text evidence="1">Belongs to the nitroreductase family.</text>
</comment>
<gene>
    <name evidence="4" type="ORF">S01H4_56896</name>
</gene>
<dbReference type="Pfam" id="PF00881">
    <property type="entry name" value="Nitroreductase"/>
    <property type="match status" value="1"/>
</dbReference>
<comment type="caution">
    <text evidence="4">The sequence shown here is derived from an EMBL/GenBank/DDBJ whole genome shotgun (WGS) entry which is preliminary data.</text>
</comment>
<name>X1E8S1_9ZZZZ</name>
<dbReference type="SUPFAM" id="SSF55469">
    <property type="entry name" value="FMN-dependent nitroreductase-like"/>
    <property type="match status" value="1"/>
</dbReference>
<feature type="non-terminal residue" evidence="4">
    <location>
        <position position="90"/>
    </location>
</feature>
<reference evidence="4" key="1">
    <citation type="journal article" date="2014" name="Front. Microbiol.">
        <title>High frequency of phylogenetically diverse reductive dehalogenase-homologous genes in deep subseafloor sedimentary metagenomes.</title>
        <authorList>
            <person name="Kawai M."/>
            <person name="Futagami T."/>
            <person name="Toyoda A."/>
            <person name="Takaki Y."/>
            <person name="Nishi S."/>
            <person name="Hori S."/>
            <person name="Arai W."/>
            <person name="Tsubouchi T."/>
            <person name="Morono Y."/>
            <person name="Uchiyama I."/>
            <person name="Ito T."/>
            <person name="Fujiyama A."/>
            <person name="Inagaki F."/>
            <person name="Takami H."/>
        </authorList>
    </citation>
    <scope>NUCLEOTIDE SEQUENCE</scope>
    <source>
        <strain evidence="4">Expedition CK06-06</strain>
    </source>
</reference>
<dbReference type="Gene3D" id="3.40.109.10">
    <property type="entry name" value="NADH Oxidase"/>
    <property type="match status" value="1"/>
</dbReference>
<accession>X1E8S1</accession>
<protein>
    <recommendedName>
        <fullName evidence="3">Nitroreductase domain-containing protein</fullName>
    </recommendedName>
</protein>
<dbReference type="PANTHER" id="PTHR43673:SF10">
    <property type="entry name" value="NADH DEHYDROGENASE_NAD(P)H NITROREDUCTASE XCC3605-RELATED"/>
    <property type="match status" value="1"/>
</dbReference>
<sequence>MDIAEAIRSRQSIRGYKSTPVTKEILKEILDIATRSPSSDNAQTWEITVVSGEVLDNIRWGNVELLTSGVTPNPDFTLGRLEGVYRQREV</sequence>